<name>A0A9X0DIW9_9HELO</name>
<evidence type="ECO:0000313" key="2">
    <source>
        <dbReference type="EMBL" id="KAJ8064579.1"/>
    </source>
</evidence>
<sequence>MHFSMIASIPLLFLSTLTSAAPTAIPAAMEASASTSTSTQIYYLVNCFNNKTFAAYAEADYYPNKSLSLAGQKPSKTAVLNPSGSIDYEDGTWTATTPFKLTAVIGEDAYTAKAGTVVGSATVSTSSSSLSCVRLERFVLYQPNAEEQCYTDYACQA</sequence>
<accession>A0A9X0DIW9</accession>
<proteinExistence type="predicted"/>
<dbReference type="EMBL" id="JAPEIS010000007">
    <property type="protein sequence ID" value="KAJ8064579.1"/>
    <property type="molecule type" value="Genomic_DNA"/>
</dbReference>
<evidence type="ECO:0000256" key="1">
    <source>
        <dbReference type="SAM" id="SignalP"/>
    </source>
</evidence>
<comment type="caution">
    <text evidence="2">The sequence shown here is derived from an EMBL/GenBank/DDBJ whole genome shotgun (WGS) entry which is preliminary data.</text>
</comment>
<reference evidence="2" key="1">
    <citation type="submission" date="2022-11" db="EMBL/GenBank/DDBJ databases">
        <title>Genome Resource of Sclerotinia nivalis Strain SnTB1, a Plant Pathogen Isolated from American Ginseng.</title>
        <authorList>
            <person name="Fan S."/>
        </authorList>
    </citation>
    <scope>NUCLEOTIDE SEQUENCE</scope>
    <source>
        <strain evidence="2">SnTB1</strain>
    </source>
</reference>
<organism evidence="2 3">
    <name type="scientific">Sclerotinia nivalis</name>
    <dbReference type="NCBI Taxonomy" id="352851"/>
    <lineage>
        <taxon>Eukaryota</taxon>
        <taxon>Fungi</taxon>
        <taxon>Dikarya</taxon>
        <taxon>Ascomycota</taxon>
        <taxon>Pezizomycotina</taxon>
        <taxon>Leotiomycetes</taxon>
        <taxon>Helotiales</taxon>
        <taxon>Sclerotiniaceae</taxon>
        <taxon>Sclerotinia</taxon>
    </lineage>
</organism>
<dbReference type="OrthoDB" id="3553646at2759"/>
<feature type="chain" id="PRO_5040999208" evidence="1">
    <location>
        <begin position="21"/>
        <end position="157"/>
    </location>
</feature>
<gene>
    <name evidence="2" type="ORF">OCU04_006907</name>
</gene>
<dbReference type="AlphaFoldDB" id="A0A9X0DIW9"/>
<keyword evidence="3" id="KW-1185">Reference proteome</keyword>
<protein>
    <submittedName>
        <fullName evidence="2">Uncharacterized protein</fullName>
    </submittedName>
</protein>
<dbReference type="Proteomes" id="UP001152300">
    <property type="component" value="Unassembled WGS sequence"/>
</dbReference>
<keyword evidence="1" id="KW-0732">Signal</keyword>
<feature type="signal peptide" evidence="1">
    <location>
        <begin position="1"/>
        <end position="20"/>
    </location>
</feature>
<evidence type="ECO:0000313" key="3">
    <source>
        <dbReference type="Proteomes" id="UP001152300"/>
    </source>
</evidence>